<organism evidence="1 2">
    <name type="scientific">Halocaridina rubra</name>
    <name type="common">Hawaiian red shrimp</name>
    <dbReference type="NCBI Taxonomy" id="373956"/>
    <lineage>
        <taxon>Eukaryota</taxon>
        <taxon>Metazoa</taxon>
        <taxon>Ecdysozoa</taxon>
        <taxon>Arthropoda</taxon>
        <taxon>Crustacea</taxon>
        <taxon>Multicrustacea</taxon>
        <taxon>Malacostraca</taxon>
        <taxon>Eumalacostraca</taxon>
        <taxon>Eucarida</taxon>
        <taxon>Decapoda</taxon>
        <taxon>Pleocyemata</taxon>
        <taxon>Caridea</taxon>
        <taxon>Atyoidea</taxon>
        <taxon>Atyidae</taxon>
        <taxon>Halocaridina</taxon>
    </lineage>
</organism>
<sequence>YLADISYIRGSHNIVADCLFRPANAVMLDVCDLPEIAEVQFLDKETQAFSDRLRSFQLLNEEE</sequence>
<protein>
    <submittedName>
        <fullName evidence="1">Uncharacterized protein</fullName>
    </submittedName>
</protein>
<dbReference type="EMBL" id="JAXCGZ010009615">
    <property type="protein sequence ID" value="KAK7076578.1"/>
    <property type="molecule type" value="Genomic_DNA"/>
</dbReference>
<reference evidence="1 2" key="1">
    <citation type="submission" date="2023-11" db="EMBL/GenBank/DDBJ databases">
        <title>Halocaridina rubra genome assembly.</title>
        <authorList>
            <person name="Smith C."/>
        </authorList>
    </citation>
    <scope>NUCLEOTIDE SEQUENCE [LARGE SCALE GENOMIC DNA]</scope>
    <source>
        <strain evidence="1">EP-1</strain>
        <tissue evidence="1">Whole</tissue>
    </source>
</reference>
<evidence type="ECO:0000313" key="1">
    <source>
        <dbReference type="EMBL" id="KAK7076578.1"/>
    </source>
</evidence>
<keyword evidence="2" id="KW-1185">Reference proteome</keyword>
<dbReference type="Proteomes" id="UP001381693">
    <property type="component" value="Unassembled WGS sequence"/>
</dbReference>
<comment type="caution">
    <text evidence="1">The sequence shown here is derived from an EMBL/GenBank/DDBJ whole genome shotgun (WGS) entry which is preliminary data.</text>
</comment>
<accession>A0AAN8X8S9</accession>
<dbReference type="AlphaFoldDB" id="A0AAN8X8S9"/>
<evidence type="ECO:0000313" key="2">
    <source>
        <dbReference type="Proteomes" id="UP001381693"/>
    </source>
</evidence>
<feature type="non-terminal residue" evidence="1">
    <location>
        <position position="63"/>
    </location>
</feature>
<gene>
    <name evidence="1" type="ORF">SK128_004762</name>
</gene>
<proteinExistence type="predicted"/>
<feature type="non-terminal residue" evidence="1">
    <location>
        <position position="1"/>
    </location>
</feature>
<name>A0AAN8X8S9_HALRR</name>